<reference evidence="1" key="2">
    <citation type="submission" date="2020-05" db="UniProtKB">
        <authorList>
            <consortium name="EnsemblMetazoa"/>
        </authorList>
    </citation>
    <scope>IDENTIFICATION</scope>
    <source>
        <strain evidence="1">IAEA</strain>
    </source>
</reference>
<dbReference type="EnsemblMetazoa" id="GPAI048358-RA">
    <property type="protein sequence ID" value="GPAI048358-PA"/>
    <property type="gene ID" value="GPAI048358"/>
</dbReference>
<dbReference type="AlphaFoldDB" id="A0A1B0AK48"/>
<accession>A0A1B0AK48</accession>
<evidence type="ECO:0000313" key="1">
    <source>
        <dbReference type="EnsemblMetazoa" id="GPAI048358-PA"/>
    </source>
</evidence>
<protein>
    <submittedName>
        <fullName evidence="1">Uncharacterized protein</fullName>
    </submittedName>
</protein>
<name>A0A1B0AK48_GLOPL</name>
<proteinExistence type="predicted"/>
<organism evidence="1 2">
    <name type="scientific">Glossina pallidipes</name>
    <name type="common">Tsetse fly</name>
    <dbReference type="NCBI Taxonomy" id="7398"/>
    <lineage>
        <taxon>Eukaryota</taxon>
        <taxon>Metazoa</taxon>
        <taxon>Ecdysozoa</taxon>
        <taxon>Arthropoda</taxon>
        <taxon>Hexapoda</taxon>
        <taxon>Insecta</taxon>
        <taxon>Pterygota</taxon>
        <taxon>Neoptera</taxon>
        <taxon>Endopterygota</taxon>
        <taxon>Diptera</taxon>
        <taxon>Brachycera</taxon>
        <taxon>Muscomorpha</taxon>
        <taxon>Hippoboscoidea</taxon>
        <taxon>Glossinidae</taxon>
        <taxon>Glossina</taxon>
    </lineage>
</organism>
<keyword evidence="2" id="KW-1185">Reference proteome</keyword>
<dbReference type="Proteomes" id="UP000092445">
    <property type="component" value="Unassembled WGS sequence"/>
</dbReference>
<reference evidence="2" key="1">
    <citation type="submission" date="2014-03" db="EMBL/GenBank/DDBJ databases">
        <authorList>
            <person name="Aksoy S."/>
            <person name="Warren W."/>
            <person name="Wilson R.K."/>
        </authorList>
    </citation>
    <scope>NUCLEOTIDE SEQUENCE [LARGE SCALE GENOMIC DNA]</scope>
    <source>
        <strain evidence="2">IAEA</strain>
    </source>
</reference>
<dbReference type="VEuPathDB" id="VectorBase:GPAI048358"/>
<sequence length="137" mass="15365">MHSLSRGVMLKCEYDYNNNKNNKNSNNIPYNNNNNIKLHDNGKRLFSYEDFWRLVDATCLICSSKLVPPPSLLLASTTTPPDFTIIDIYGHKVTPFSGITLVVVQILNPGNLEDKVEPSFGTDDAECFGYSIDEGMD</sequence>
<evidence type="ECO:0000313" key="2">
    <source>
        <dbReference type="Proteomes" id="UP000092445"/>
    </source>
</evidence>